<evidence type="ECO:0000313" key="4">
    <source>
        <dbReference type="Proteomes" id="UP000789833"/>
    </source>
</evidence>
<dbReference type="Pfam" id="PF01464">
    <property type="entry name" value="SLT"/>
    <property type="match status" value="1"/>
</dbReference>
<organism evidence="3 4">
    <name type="scientific">Sutcliffiella rhizosphaerae</name>
    <dbReference type="NCBI Taxonomy" id="2880967"/>
    <lineage>
        <taxon>Bacteria</taxon>
        <taxon>Bacillati</taxon>
        <taxon>Bacillota</taxon>
        <taxon>Bacilli</taxon>
        <taxon>Bacillales</taxon>
        <taxon>Bacillaceae</taxon>
        <taxon>Sutcliffiella</taxon>
    </lineage>
</organism>
<dbReference type="EMBL" id="CAKJTJ010000010">
    <property type="protein sequence ID" value="CAG9621401.1"/>
    <property type="molecule type" value="Genomic_DNA"/>
</dbReference>
<protein>
    <recommendedName>
        <fullName evidence="2">Transglycosylase SLT domain-containing protein</fullName>
    </recommendedName>
</protein>
<dbReference type="InterPro" id="IPR008258">
    <property type="entry name" value="Transglycosylase_SLT_dom_1"/>
</dbReference>
<dbReference type="Gene3D" id="1.10.530.10">
    <property type="match status" value="1"/>
</dbReference>
<evidence type="ECO:0000256" key="1">
    <source>
        <dbReference type="SAM" id="SignalP"/>
    </source>
</evidence>
<feature type="domain" description="Transglycosylase SLT" evidence="2">
    <location>
        <begin position="44"/>
        <end position="150"/>
    </location>
</feature>
<dbReference type="PANTHER" id="PTHR30032:SF8">
    <property type="entry name" value="GERMINATION-SPECIFIC N-ACETYLMURAMOYL-L-ALANINE AMIDASE"/>
    <property type="match status" value="1"/>
</dbReference>
<feature type="signal peptide" evidence="1">
    <location>
        <begin position="1"/>
        <end position="25"/>
    </location>
</feature>
<dbReference type="InterPro" id="IPR023346">
    <property type="entry name" value="Lysozyme-like_dom_sf"/>
</dbReference>
<evidence type="ECO:0000259" key="2">
    <source>
        <dbReference type="Pfam" id="PF01464"/>
    </source>
</evidence>
<name>A0ABM8YN62_9BACI</name>
<proteinExistence type="predicted"/>
<keyword evidence="4" id="KW-1185">Reference proteome</keyword>
<dbReference type="RefSeq" id="WP_230501295.1">
    <property type="nucleotide sequence ID" value="NZ_CAKJTJ010000010.1"/>
</dbReference>
<accession>A0ABM8YN62</accession>
<sequence>MKKIRFIVVLMMVVLLMPHPIQTEANEGCSQPNTRNEMDKLLTNEALKQGVPPEIVKAIAFAEAKGWQHCEGNGEVLVSPDGGVGVMQVTDHENEYGLEREKLKDVHYNIEKGVYILKRKFNQTNLPLINDGNPDIIENWYFAVMAYNGIGSGNSPIYRRGGETHGQINKESYQYKVFNILQRSNPGMQLNLVDKQVKVDDLEYVPVGNGDRDIINFIKKEYTYDGPLNYTSHRFQVNDLVRLDEKVSRRIEPRTDKDRYPTDFQPGILSVESTFKTDMTPKENLSSFNHFGWYYASNGEKNGVSGHVASSYLKPFGKRISGSDRYLTAAAIAQEGWDKADTVIIANGTNFPDALSGAPLAYKLNAPILLTSGKQAHLNSDTKNMIKQLGAKNAIILGSEGAVSGEVEDALNKELKLSVKRIGGVDRYETAAKIAKELGGNPSKAIIANGSNFPDALAIASYAAQNGFPILLTKGQDNQKKRFGLNEYTARTLKELRISSTIAVGGESAVSPQAYGELPQDRKRISGINRYETATKIIEELNLSTDSLYVASGNGFADALTGSVLAAKNEAAVLLVGKNTGLETTNLLKKKKVNEFQVLGGSAAVSNQLLAKLIIK</sequence>
<dbReference type="PANTHER" id="PTHR30032">
    <property type="entry name" value="N-ACETYLMURAMOYL-L-ALANINE AMIDASE-RELATED"/>
    <property type="match status" value="1"/>
</dbReference>
<dbReference type="Gene3D" id="3.40.50.12090">
    <property type="match status" value="2"/>
</dbReference>
<dbReference type="InterPro" id="IPR051922">
    <property type="entry name" value="Bact_Sporulation_Assoc"/>
</dbReference>
<reference evidence="3 4" key="1">
    <citation type="submission" date="2021-10" db="EMBL/GenBank/DDBJ databases">
        <authorList>
            <person name="Criscuolo A."/>
        </authorList>
    </citation>
    <scope>NUCLEOTIDE SEQUENCE [LARGE SCALE GENOMIC DNA]</scope>
    <source>
        <strain evidence="4">CIP 111883</strain>
    </source>
</reference>
<comment type="caution">
    <text evidence="3">The sequence shown here is derived from an EMBL/GenBank/DDBJ whole genome shotgun (WGS) entry which is preliminary data.</text>
</comment>
<dbReference type="Proteomes" id="UP000789833">
    <property type="component" value="Unassembled WGS sequence"/>
</dbReference>
<dbReference type="InterPro" id="IPR007253">
    <property type="entry name" value="Cell_wall-bd_2"/>
</dbReference>
<feature type="chain" id="PRO_5046805186" description="Transglycosylase SLT domain-containing protein" evidence="1">
    <location>
        <begin position="26"/>
        <end position="616"/>
    </location>
</feature>
<dbReference type="Pfam" id="PF04122">
    <property type="entry name" value="CW_binding_2"/>
    <property type="match status" value="3"/>
</dbReference>
<gene>
    <name evidence="3" type="ORF">BACCIP111883_02174</name>
</gene>
<evidence type="ECO:0000313" key="3">
    <source>
        <dbReference type="EMBL" id="CAG9621401.1"/>
    </source>
</evidence>
<keyword evidence="1" id="KW-0732">Signal</keyword>
<dbReference type="SUPFAM" id="SSF53955">
    <property type="entry name" value="Lysozyme-like"/>
    <property type="match status" value="1"/>
</dbReference>